<evidence type="ECO:0000256" key="1">
    <source>
        <dbReference type="SAM" id="MobiDB-lite"/>
    </source>
</evidence>
<dbReference type="AlphaFoldDB" id="A0A438J2G5"/>
<feature type="region of interest" description="Disordered" evidence="1">
    <location>
        <begin position="453"/>
        <end position="472"/>
    </location>
</feature>
<evidence type="ECO:0000259" key="2">
    <source>
        <dbReference type="Pfam" id="PF14111"/>
    </source>
</evidence>
<dbReference type="EMBL" id="QGNW01000067">
    <property type="protein sequence ID" value="RVX03161.1"/>
    <property type="molecule type" value="Genomic_DNA"/>
</dbReference>
<evidence type="ECO:0000313" key="3">
    <source>
        <dbReference type="EMBL" id="RVX03161.1"/>
    </source>
</evidence>
<evidence type="ECO:0000313" key="4">
    <source>
        <dbReference type="Proteomes" id="UP000288805"/>
    </source>
</evidence>
<dbReference type="Proteomes" id="UP000288805">
    <property type="component" value="Unassembled WGS sequence"/>
</dbReference>
<reference evidence="3 4" key="1">
    <citation type="journal article" date="2018" name="PLoS Genet.">
        <title>Population sequencing reveals clonal diversity and ancestral inbreeding in the grapevine cultivar Chardonnay.</title>
        <authorList>
            <person name="Roach M.J."/>
            <person name="Johnson D.L."/>
            <person name="Bohlmann J."/>
            <person name="van Vuuren H.J."/>
            <person name="Jones S.J."/>
            <person name="Pretorius I.S."/>
            <person name="Schmidt S.A."/>
            <person name="Borneman A.R."/>
        </authorList>
    </citation>
    <scope>NUCLEOTIDE SEQUENCE [LARGE SCALE GENOMIC DNA]</scope>
    <source>
        <strain evidence="4">cv. Chardonnay</strain>
        <tissue evidence="3">Leaf</tissue>
    </source>
</reference>
<protein>
    <recommendedName>
        <fullName evidence="2">DUF4283 domain-containing protein</fullName>
    </recommendedName>
</protein>
<proteinExistence type="predicted"/>
<organism evidence="3 4">
    <name type="scientific">Vitis vinifera</name>
    <name type="common">Grape</name>
    <dbReference type="NCBI Taxonomy" id="29760"/>
    <lineage>
        <taxon>Eukaryota</taxon>
        <taxon>Viridiplantae</taxon>
        <taxon>Streptophyta</taxon>
        <taxon>Embryophyta</taxon>
        <taxon>Tracheophyta</taxon>
        <taxon>Spermatophyta</taxon>
        <taxon>Magnoliopsida</taxon>
        <taxon>eudicotyledons</taxon>
        <taxon>Gunneridae</taxon>
        <taxon>Pentapetalae</taxon>
        <taxon>rosids</taxon>
        <taxon>Vitales</taxon>
        <taxon>Vitaceae</taxon>
        <taxon>Viteae</taxon>
        <taxon>Vitis</taxon>
    </lineage>
</organism>
<feature type="compositionally biased region" description="Basic and acidic residues" evidence="1">
    <location>
        <begin position="74"/>
        <end position="85"/>
    </location>
</feature>
<name>A0A438J2G5_VITVI</name>
<gene>
    <name evidence="3" type="ORF">CK203_016731</name>
</gene>
<comment type="caution">
    <text evidence="3">The sequence shown here is derived from an EMBL/GenBank/DDBJ whole genome shotgun (WGS) entry which is preliminary data.</text>
</comment>
<feature type="region of interest" description="Disordered" evidence="1">
    <location>
        <begin position="57"/>
        <end position="85"/>
    </location>
</feature>
<dbReference type="Pfam" id="PF14111">
    <property type="entry name" value="DUF4283"/>
    <property type="match status" value="1"/>
</dbReference>
<accession>A0A438J2G5</accession>
<sequence length="472" mass="51460">MADVWGLKGKLGLARLEKGRVLLEFELVGEAKRVLFSGKRSVGGIQLGLERWDSRSGCEEEDGKLGGAAMGSHSSEDERRRFAKHAGDRGRGSALFLTLWWEIRPKIRDNRESFGRSEGEVRGDADSRAGVRVEDLEIARLEAQLLTADGTDGQLRGSGGEVTDLRAQVGLEDRPPIDTLKDGPSLPGHPVGLLGSKRAVGPLPHGPPVARLLKDAGVDGAGPVTGPACSIVYGLKVRPGPTQPQISWAHFASCNGHNAEAEFFRLREKEIEKKQQKEGSHSATDCALDEEASRYGFALNSGGVRVLGSSSSFHLSFGRTPEGEFFDHSGALREEESPLCILNVDETVGNGSACWDLVEAKCGYNKVRGSVWDPTWDDHIEDGGETESKWEESSLAKFSQFLGFSTQGLEKDILNFLAKIRKRREKIYSKGILEKTKFERELKRLECSINYEGGSSKKGQAQDQGGQLAVVQ</sequence>
<feature type="domain" description="DUF4283" evidence="2">
    <location>
        <begin position="1"/>
        <end position="60"/>
    </location>
</feature>
<dbReference type="InterPro" id="IPR025558">
    <property type="entry name" value="DUF4283"/>
</dbReference>